<reference evidence="3" key="1">
    <citation type="journal article" date="2020" name="bioRxiv">
        <title>Comparative genomics of Chlamydomonas.</title>
        <authorList>
            <person name="Craig R.J."/>
            <person name="Hasan A.R."/>
            <person name="Ness R.W."/>
            <person name="Keightley P.D."/>
        </authorList>
    </citation>
    <scope>NUCLEOTIDE SEQUENCE</scope>
    <source>
        <strain evidence="3">CCAP 11/70</strain>
    </source>
</reference>
<dbReference type="SUPFAM" id="SSF50370">
    <property type="entry name" value="Ricin B-like lectins"/>
    <property type="match status" value="1"/>
</dbReference>
<dbReference type="EMBL" id="JAEHOE010000183">
    <property type="protein sequence ID" value="KAG2483260.1"/>
    <property type="molecule type" value="Genomic_DNA"/>
</dbReference>
<proteinExistence type="predicted"/>
<evidence type="ECO:0000313" key="3">
    <source>
        <dbReference type="EMBL" id="KAG2483260.1"/>
    </source>
</evidence>
<protein>
    <recommendedName>
        <fullName evidence="2">Ricin B lectin domain-containing protein</fullName>
    </recommendedName>
</protein>
<dbReference type="SMART" id="SM00458">
    <property type="entry name" value="RICIN"/>
    <property type="match status" value="1"/>
</dbReference>
<name>A0A835XLM6_9CHLO</name>
<comment type="caution">
    <text evidence="3">The sequence shown here is derived from an EMBL/GenBank/DDBJ whole genome shotgun (WGS) entry which is preliminary data.</text>
</comment>
<evidence type="ECO:0000313" key="4">
    <source>
        <dbReference type="Proteomes" id="UP000612055"/>
    </source>
</evidence>
<feature type="domain" description="Ricin B lectin" evidence="2">
    <location>
        <begin position="341"/>
        <end position="482"/>
    </location>
</feature>
<evidence type="ECO:0000256" key="1">
    <source>
        <dbReference type="SAM" id="SignalP"/>
    </source>
</evidence>
<accession>A0A835XLM6</accession>
<organism evidence="3 4">
    <name type="scientific">Edaphochlamys debaryana</name>
    <dbReference type="NCBI Taxonomy" id="47281"/>
    <lineage>
        <taxon>Eukaryota</taxon>
        <taxon>Viridiplantae</taxon>
        <taxon>Chlorophyta</taxon>
        <taxon>core chlorophytes</taxon>
        <taxon>Chlorophyceae</taxon>
        <taxon>CS clade</taxon>
        <taxon>Chlamydomonadales</taxon>
        <taxon>Chlamydomonadales incertae sedis</taxon>
        <taxon>Edaphochlamys</taxon>
    </lineage>
</organism>
<dbReference type="Proteomes" id="UP000612055">
    <property type="component" value="Unassembled WGS sequence"/>
</dbReference>
<keyword evidence="1" id="KW-0732">Signal</keyword>
<keyword evidence="4" id="KW-1185">Reference proteome</keyword>
<dbReference type="InterPro" id="IPR000772">
    <property type="entry name" value="Ricin_B_lectin"/>
</dbReference>
<dbReference type="AlphaFoldDB" id="A0A835XLM6"/>
<dbReference type="Gene3D" id="2.80.10.50">
    <property type="match status" value="3"/>
</dbReference>
<dbReference type="Pfam" id="PF00652">
    <property type="entry name" value="Ricin_B_lectin"/>
    <property type="match status" value="1"/>
</dbReference>
<dbReference type="PROSITE" id="PS50231">
    <property type="entry name" value="RICIN_B_LECTIN"/>
    <property type="match status" value="1"/>
</dbReference>
<gene>
    <name evidence="3" type="ORF">HYH03_017858</name>
</gene>
<dbReference type="CDD" id="cd00161">
    <property type="entry name" value="beta-trefoil_Ricin-like"/>
    <property type="match status" value="1"/>
</dbReference>
<feature type="signal peptide" evidence="1">
    <location>
        <begin position="1"/>
        <end position="28"/>
    </location>
</feature>
<dbReference type="OrthoDB" id="545243at2759"/>
<feature type="chain" id="PRO_5032888175" description="Ricin B lectin domain-containing protein" evidence="1">
    <location>
        <begin position="29"/>
        <end position="484"/>
    </location>
</feature>
<dbReference type="InterPro" id="IPR035992">
    <property type="entry name" value="Ricin_B-like_lectins"/>
</dbReference>
<sequence length="484" mass="51455">MPTTLRACKALVLATAVLAVLAIDGCHAHGFLESPLSRARALGYQEWEAAGGNGIGSPRRYYSDGGFLNDQADVCGDPHQDVGDLNIRGKTSSIQATYSAGSVITIKHRITVNHGGWLGMRLCPSTRTNPTQECFAGNILTNADTGYQRWWITSGRYADAAGNVISTTFTTRWRLPAGVSCDGGCVLQMVYRTANSCIDPCSSAECGGAYSSRSNPVTGQTWLDACTSMASTMVGSGSTPRTEIFRDCADIRITPSSGGGGGDGGSCPSVSGYTSTASYDFNGNDIMQSGTSTSSATPACNLSPWCRGFNSNGWIKHTLANGGAQSTCFYKRNQQPIGPAHGVTVSIGTGTNRRGCVDVPWSNKVDGAALQQWECNRSGAQRWYLENSGNGRYYIKSSGTNLCLAVRNNAFTSSGTDIIITWCNGSTNQLWGFAWSSAGNGYTIRPVSAWSMCMDVQSSNPDNGARVHIWGCNDSRAQWFAMAP</sequence>
<evidence type="ECO:0000259" key="2">
    <source>
        <dbReference type="SMART" id="SM00458"/>
    </source>
</evidence>